<protein>
    <submittedName>
        <fullName evidence="2">NAD(P)-binding protein</fullName>
    </submittedName>
</protein>
<evidence type="ECO:0000313" key="3">
    <source>
        <dbReference type="Proteomes" id="UP000305948"/>
    </source>
</evidence>
<evidence type="ECO:0000259" key="1">
    <source>
        <dbReference type="Pfam" id="PF05368"/>
    </source>
</evidence>
<accession>A0A5C3MY73</accession>
<dbReference type="InterPro" id="IPR036291">
    <property type="entry name" value="NAD(P)-bd_dom_sf"/>
</dbReference>
<dbReference type="Gene3D" id="3.40.50.720">
    <property type="entry name" value="NAD(P)-binding Rossmann-like Domain"/>
    <property type="match status" value="1"/>
</dbReference>
<dbReference type="SUPFAM" id="SSF51735">
    <property type="entry name" value="NAD(P)-binding Rossmann-fold domains"/>
    <property type="match status" value="1"/>
</dbReference>
<dbReference type="STRING" id="5364.A0A5C3MY73"/>
<dbReference type="EMBL" id="ML213515">
    <property type="protein sequence ID" value="TFK49795.1"/>
    <property type="molecule type" value="Genomic_DNA"/>
</dbReference>
<reference evidence="2 3" key="1">
    <citation type="journal article" date="2019" name="Nat. Ecol. Evol.">
        <title>Megaphylogeny resolves global patterns of mushroom evolution.</title>
        <authorList>
            <person name="Varga T."/>
            <person name="Krizsan K."/>
            <person name="Foldi C."/>
            <person name="Dima B."/>
            <person name="Sanchez-Garcia M."/>
            <person name="Sanchez-Ramirez S."/>
            <person name="Szollosi G.J."/>
            <person name="Szarkandi J.G."/>
            <person name="Papp V."/>
            <person name="Albert L."/>
            <person name="Andreopoulos W."/>
            <person name="Angelini C."/>
            <person name="Antonin V."/>
            <person name="Barry K.W."/>
            <person name="Bougher N.L."/>
            <person name="Buchanan P."/>
            <person name="Buyck B."/>
            <person name="Bense V."/>
            <person name="Catcheside P."/>
            <person name="Chovatia M."/>
            <person name="Cooper J."/>
            <person name="Damon W."/>
            <person name="Desjardin D."/>
            <person name="Finy P."/>
            <person name="Geml J."/>
            <person name="Haridas S."/>
            <person name="Hughes K."/>
            <person name="Justo A."/>
            <person name="Karasinski D."/>
            <person name="Kautmanova I."/>
            <person name="Kiss B."/>
            <person name="Kocsube S."/>
            <person name="Kotiranta H."/>
            <person name="LaButti K.M."/>
            <person name="Lechner B.E."/>
            <person name="Liimatainen K."/>
            <person name="Lipzen A."/>
            <person name="Lukacs Z."/>
            <person name="Mihaltcheva S."/>
            <person name="Morgado L.N."/>
            <person name="Niskanen T."/>
            <person name="Noordeloos M.E."/>
            <person name="Ohm R.A."/>
            <person name="Ortiz-Santana B."/>
            <person name="Ovrebo C."/>
            <person name="Racz N."/>
            <person name="Riley R."/>
            <person name="Savchenko A."/>
            <person name="Shiryaev A."/>
            <person name="Soop K."/>
            <person name="Spirin V."/>
            <person name="Szebenyi C."/>
            <person name="Tomsovsky M."/>
            <person name="Tulloss R.E."/>
            <person name="Uehling J."/>
            <person name="Grigoriev I.V."/>
            <person name="Vagvolgyi C."/>
            <person name="Papp T."/>
            <person name="Martin F.M."/>
            <person name="Miettinen O."/>
            <person name="Hibbett D.S."/>
            <person name="Nagy L.G."/>
        </authorList>
    </citation>
    <scope>NUCLEOTIDE SEQUENCE [LARGE SCALE GENOMIC DNA]</scope>
    <source>
        <strain evidence="2 3">OMC1185</strain>
    </source>
</reference>
<dbReference type="Proteomes" id="UP000305948">
    <property type="component" value="Unassembled WGS sequence"/>
</dbReference>
<dbReference type="AlphaFoldDB" id="A0A5C3MY73"/>
<evidence type="ECO:0000313" key="2">
    <source>
        <dbReference type="EMBL" id="TFK49795.1"/>
    </source>
</evidence>
<keyword evidence="3" id="KW-1185">Reference proteome</keyword>
<dbReference type="PANTHER" id="PTHR48079">
    <property type="entry name" value="PROTEIN YEEZ"/>
    <property type="match status" value="1"/>
</dbReference>
<dbReference type="OrthoDB" id="10262413at2759"/>
<organism evidence="2 3">
    <name type="scientific">Heliocybe sulcata</name>
    <dbReference type="NCBI Taxonomy" id="5364"/>
    <lineage>
        <taxon>Eukaryota</taxon>
        <taxon>Fungi</taxon>
        <taxon>Dikarya</taxon>
        <taxon>Basidiomycota</taxon>
        <taxon>Agaricomycotina</taxon>
        <taxon>Agaricomycetes</taxon>
        <taxon>Gloeophyllales</taxon>
        <taxon>Gloeophyllaceae</taxon>
        <taxon>Heliocybe</taxon>
    </lineage>
</organism>
<dbReference type="GO" id="GO:0005737">
    <property type="term" value="C:cytoplasm"/>
    <property type="evidence" value="ECO:0007669"/>
    <property type="project" value="TreeGrafter"/>
</dbReference>
<sequence>MTSKTNIFLTGATGYLGGSVLQRLLSHSEASSFEITVLVRNAEKAKLLETFGVKALLGSHSDLDKLETAAASSDVVFTIADCDDLPAAKAILKGLRKRYAETGKAPILIHTSGTGVLVDNAEGKYATDNLYSDRDSAKIEALDSKQPHRWVDEVIAAAGDEGYVRTHIILPSTIFGMASGPLFDKGISNPHSIEIPCMLAIGWHKRESGMVGPGKNVWPCVDIDDTADLYIIIFDKARKDASVAHGRNGYYFAENGYYSHYELAQAIGQVLVDLGRATSAEPTPFTKEDLDKYFAGATFFGTNSYCKAERSRALGWKPVKGKQDFLDSVKPEAEALIKNGRINDAFKIRAVIERYADAY</sequence>
<name>A0A5C3MY73_9AGAM</name>
<gene>
    <name evidence="2" type="ORF">OE88DRAFT_1736767</name>
</gene>
<dbReference type="InterPro" id="IPR008030">
    <property type="entry name" value="NmrA-like"/>
</dbReference>
<dbReference type="InterPro" id="IPR051783">
    <property type="entry name" value="NAD(P)-dependent_oxidoreduct"/>
</dbReference>
<dbReference type="Pfam" id="PF05368">
    <property type="entry name" value="NmrA"/>
    <property type="match status" value="1"/>
</dbReference>
<proteinExistence type="predicted"/>
<dbReference type="PANTHER" id="PTHR48079:SF6">
    <property type="entry name" value="NAD(P)-BINDING DOMAIN-CONTAINING PROTEIN-RELATED"/>
    <property type="match status" value="1"/>
</dbReference>
<dbReference type="GO" id="GO:0004029">
    <property type="term" value="F:aldehyde dehydrogenase (NAD+) activity"/>
    <property type="evidence" value="ECO:0007669"/>
    <property type="project" value="TreeGrafter"/>
</dbReference>
<feature type="domain" description="NmrA-like" evidence="1">
    <location>
        <begin position="4"/>
        <end position="80"/>
    </location>
</feature>